<dbReference type="AlphaFoldDB" id="A0A222DYG7"/>
<evidence type="ECO:0000256" key="6">
    <source>
        <dbReference type="RuleBase" id="RU004296"/>
    </source>
</evidence>
<keyword evidence="2 6" id="KW-0645">Protease</keyword>
<evidence type="ECO:0000256" key="4">
    <source>
        <dbReference type="ARBA" id="ARBA00022801"/>
    </source>
</evidence>
<feature type="chain" id="PRO_5011810963" description="Serine protease" evidence="6">
    <location>
        <begin position="23"/>
        <end position="407"/>
    </location>
</feature>
<evidence type="ECO:0000256" key="1">
    <source>
        <dbReference type="ARBA" id="ARBA00008764"/>
    </source>
</evidence>
<dbReference type="Gene3D" id="2.40.10.10">
    <property type="entry name" value="Trypsin-like serine proteases"/>
    <property type="match status" value="2"/>
</dbReference>
<reference evidence="7 8" key="1">
    <citation type="submission" date="2017-07" db="EMBL/GenBank/DDBJ databases">
        <title>Genome Sequence of Antarctobacter heliothermus Strain SMS3 Isolated from a culture of the Diatom Skeletonema marinoi.</title>
        <authorList>
            <person name="Topel M."/>
            <person name="Pinder M.I.M."/>
            <person name="Johansson O.N."/>
            <person name="Kourtchenko O."/>
            <person name="Godhe A."/>
            <person name="Clarke A.K."/>
        </authorList>
    </citation>
    <scope>NUCLEOTIDE SEQUENCE [LARGE SCALE GENOMIC DNA]</scope>
    <source>
        <strain evidence="7 8">SMS3</strain>
    </source>
</reference>
<feature type="signal peptide" evidence="6">
    <location>
        <begin position="1"/>
        <end position="22"/>
    </location>
</feature>
<gene>
    <name evidence="7" type="ORF">ANTHELSMS3_00012</name>
</gene>
<evidence type="ECO:0000256" key="2">
    <source>
        <dbReference type="ARBA" id="ARBA00022670"/>
    </source>
</evidence>
<dbReference type="SUPFAM" id="SSF50494">
    <property type="entry name" value="Trypsin-like serine proteases"/>
    <property type="match status" value="1"/>
</dbReference>
<evidence type="ECO:0000313" key="7">
    <source>
        <dbReference type="EMBL" id="ASP18738.1"/>
    </source>
</evidence>
<accession>A0A222DYG7</accession>
<dbReference type="OrthoDB" id="321999at2"/>
<keyword evidence="5 6" id="KW-0720">Serine protease</keyword>
<name>A0A222DYG7_9RHOB</name>
<dbReference type="GO" id="GO:0008236">
    <property type="term" value="F:serine-type peptidase activity"/>
    <property type="evidence" value="ECO:0007669"/>
    <property type="project" value="UniProtKB-KW"/>
</dbReference>
<dbReference type="PANTHER" id="PTHR36234">
    <property type="entry name" value="LYSYL ENDOPEPTIDASE"/>
    <property type="match status" value="1"/>
</dbReference>
<dbReference type="GO" id="GO:0006508">
    <property type="term" value="P:proteolysis"/>
    <property type="evidence" value="ECO:0007669"/>
    <property type="project" value="UniProtKB-KW"/>
</dbReference>
<dbReference type="EC" id="3.4.21.-" evidence="6"/>
<sequence length="407" mass="43395">MAAAPRLLALATAVFFAAPLSADPVLQAGIENEVAVQGYNNEPINTYSENADFRRLGRGVGMLRIVHDAGENPCTAFLVDEKHLLTNHHCIPGVLEDPRIGATELRSLTWVAGFLEPGRADEAQRFIVNPVPIETSAELDYTVLEVQGVPIDQFPPLPLTASAAVEGMPYWIIGHPLGKSQHISREGCRAARPATGPAPEHQGGERLRHTCDTLGGNSGSPIIDSSARQVIGLHNSGDSNVGVNFGIPMALILANSKVLKPTPLSGGAPKPPSLIMTLFPKELEVGQELSIVADVPKACTPAFVDISPSRKLTPIPVEVFEKVDFSDIQTRYQVTAASRYGLVVQEEDEKGPHWIGYLCSSTGVADAAQLKSALRQVVGALGQGKMDGAVTVDTGTVNYSFNTYVIK</sequence>
<evidence type="ECO:0000256" key="3">
    <source>
        <dbReference type="ARBA" id="ARBA00022729"/>
    </source>
</evidence>
<keyword evidence="8" id="KW-1185">Reference proteome</keyword>
<proteinExistence type="inferred from homology"/>
<dbReference type="PRINTS" id="PR00839">
    <property type="entry name" value="V8PROTEASE"/>
</dbReference>
<dbReference type="PANTHER" id="PTHR36234:SF5">
    <property type="entry name" value="LYSYL ENDOPEPTIDASE"/>
    <property type="match status" value="1"/>
</dbReference>
<protein>
    <recommendedName>
        <fullName evidence="6">Serine protease</fullName>
        <ecNumber evidence="6">3.4.21.-</ecNumber>
    </recommendedName>
</protein>
<evidence type="ECO:0000313" key="8">
    <source>
        <dbReference type="Proteomes" id="UP000203589"/>
    </source>
</evidence>
<comment type="similarity">
    <text evidence="1 6">Belongs to the peptidase S1B family.</text>
</comment>
<dbReference type="InterPro" id="IPR008256">
    <property type="entry name" value="Peptidase_S1B"/>
</dbReference>
<dbReference type="RefSeq" id="WP_094033084.1">
    <property type="nucleotide sequence ID" value="NZ_CP022540.1"/>
</dbReference>
<dbReference type="Pfam" id="PF13365">
    <property type="entry name" value="Trypsin_2"/>
    <property type="match status" value="1"/>
</dbReference>
<dbReference type="InterPro" id="IPR009003">
    <property type="entry name" value="Peptidase_S1_PA"/>
</dbReference>
<dbReference type="EMBL" id="CP022540">
    <property type="protein sequence ID" value="ASP18738.1"/>
    <property type="molecule type" value="Genomic_DNA"/>
</dbReference>
<keyword evidence="4 6" id="KW-0378">Hydrolase</keyword>
<keyword evidence="3 6" id="KW-0732">Signal</keyword>
<organism evidence="7 8">
    <name type="scientific">Antarctobacter heliothermus</name>
    <dbReference type="NCBI Taxonomy" id="74033"/>
    <lineage>
        <taxon>Bacteria</taxon>
        <taxon>Pseudomonadati</taxon>
        <taxon>Pseudomonadota</taxon>
        <taxon>Alphaproteobacteria</taxon>
        <taxon>Rhodobacterales</taxon>
        <taxon>Roseobacteraceae</taxon>
        <taxon>Antarctobacter</taxon>
    </lineage>
</organism>
<dbReference type="KEGG" id="aht:ANTHELSMS3_00012"/>
<evidence type="ECO:0000256" key="5">
    <source>
        <dbReference type="ARBA" id="ARBA00022825"/>
    </source>
</evidence>
<dbReference type="Proteomes" id="UP000203589">
    <property type="component" value="Chromosome"/>
</dbReference>
<dbReference type="InterPro" id="IPR043504">
    <property type="entry name" value="Peptidase_S1_PA_chymotrypsin"/>
</dbReference>